<dbReference type="AlphaFoldDB" id="A0A023BD50"/>
<dbReference type="Pfam" id="PF22528">
    <property type="entry name" value="PRMT_C"/>
    <property type="match status" value="1"/>
</dbReference>
<feature type="compositionally biased region" description="Polar residues" evidence="4">
    <location>
        <begin position="432"/>
        <end position="443"/>
    </location>
</feature>
<dbReference type="GO" id="GO:0032259">
    <property type="term" value="P:methylation"/>
    <property type="evidence" value="ECO:0007669"/>
    <property type="project" value="UniProtKB-KW"/>
</dbReference>
<dbReference type="GO" id="GO:0005634">
    <property type="term" value="C:nucleus"/>
    <property type="evidence" value="ECO:0007669"/>
    <property type="project" value="TreeGrafter"/>
</dbReference>
<feature type="non-terminal residue" evidence="6">
    <location>
        <position position="1"/>
    </location>
</feature>
<dbReference type="InterPro" id="IPR025799">
    <property type="entry name" value="Arg_MeTrfase"/>
</dbReference>
<keyword evidence="2" id="KW-0808">Transferase</keyword>
<keyword evidence="1" id="KW-0489">Methyltransferase</keyword>
<sequence>QYGTMDAQMNMVCDFERTKRYQEAIQGQRALLDGSVVMDVGSGTGILSVFCCRAGARRVYAVEASAAMNIMQHLLAHNEPFYRERIIGIHDKLENIHELPENGFKSACAGAKRGHELDVLTSIGGRDRAGKGRGNCGCLAKGPSSPGASLEPVLQSSMETKDLMLAAEREEAAEKQPIESEVRGEVGEDTDPEQAACQEAGCEDAVNQSSLCVLASSQNGVCHTTKVYSALEPVETATREGLGEEGLMGHSAPGPKQEVKPVLVGHGKSGCEKSGHEKGTANVVTTSDEPVEEPVVRNKSKTSGLHLCDGVETVGKPLGKVDVIVSEPMGICLVSEGMMKTLLVARDRFLRPGGSIIPRKASVYVGLTSNSYYGLYISRESQLWRQKNMYGLDWRSLHTAAIHELLVRPVIMDVDDLVSEYGCESVEENVATRPSSSKPSSPQLGKRRRVCVEQGNKSNGEACVSGGGGWQDFRLKSESYQQSNYGAVHFDLLTCPSNSFDEIPICFTVGPLSNDVTLTAFVVWFDVELAAQVVLSTHPFAPRTHWHQTAFILERPILLEAGETLTATFHMRCRDRSYDCQGKLYKDDICIGKTLVCPLKYAVQV</sequence>
<dbReference type="GO" id="GO:0042054">
    <property type="term" value="F:histone methyltransferase activity"/>
    <property type="evidence" value="ECO:0007669"/>
    <property type="project" value="TreeGrafter"/>
</dbReference>
<proteinExistence type="predicted"/>
<dbReference type="VEuPathDB" id="CryptoDB:GNI_007220"/>
<feature type="region of interest" description="Disordered" evidence="4">
    <location>
        <begin position="170"/>
        <end position="189"/>
    </location>
</feature>
<name>A0A023BD50_GRENI</name>
<dbReference type="eggNOG" id="KOG1500">
    <property type="taxonomic scope" value="Eukaryota"/>
</dbReference>
<dbReference type="RefSeq" id="XP_011128671.1">
    <property type="nucleotide sequence ID" value="XM_011130369.1"/>
</dbReference>
<feature type="region of interest" description="Disordered" evidence="4">
    <location>
        <begin position="429"/>
        <end position="449"/>
    </location>
</feature>
<dbReference type="OrthoDB" id="7848332at2759"/>
<protein>
    <submittedName>
        <fullName evidence="6">Arginine N-methyltransferase</fullName>
    </submittedName>
</protein>
<dbReference type="InterPro" id="IPR055135">
    <property type="entry name" value="PRMT_dom"/>
</dbReference>
<dbReference type="CDD" id="cd02440">
    <property type="entry name" value="AdoMet_MTases"/>
    <property type="match status" value="1"/>
</dbReference>
<feature type="compositionally biased region" description="Basic and acidic residues" evidence="4">
    <location>
        <begin position="170"/>
        <end position="186"/>
    </location>
</feature>
<dbReference type="SUPFAM" id="SSF53335">
    <property type="entry name" value="S-adenosyl-L-methionine-dependent methyltransferases"/>
    <property type="match status" value="2"/>
</dbReference>
<dbReference type="PANTHER" id="PTHR11006">
    <property type="entry name" value="PROTEIN ARGININE N-METHYLTRANSFERASE"/>
    <property type="match status" value="1"/>
</dbReference>
<accession>A0A023BD50</accession>
<dbReference type="PANTHER" id="PTHR11006:SF4">
    <property type="entry name" value="PROTEIN ARGININE N-METHYLTRANSFERASE 7"/>
    <property type="match status" value="1"/>
</dbReference>
<dbReference type="Gene3D" id="3.40.50.150">
    <property type="entry name" value="Vaccinia Virus protein VP39"/>
    <property type="match status" value="2"/>
</dbReference>
<dbReference type="EMBL" id="AFNH02000054">
    <property type="protein sequence ID" value="EZG87294.1"/>
    <property type="molecule type" value="Genomic_DNA"/>
</dbReference>
<dbReference type="GeneID" id="22910534"/>
<reference evidence="6" key="1">
    <citation type="submission" date="2013-12" db="EMBL/GenBank/DDBJ databases">
        <authorList>
            <person name="Omoto C.K."/>
            <person name="Sibley D."/>
            <person name="Venepally P."/>
            <person name="Hadjithomas M."/>
            <person name="Karamycheva S."/>
            <person name="Brunk B."/>
            <person name="Roos D."/>
            <person name="Caler E."/>
            <person name="Lorenzi H."/>
        </authorList>
    </citation>
    <scope>NUCLEOTIDE SEQUENCE</scope>
</reference>
<evidence type="ECO:0000256" key="2">
    <source>
        <dbReference type="ARBA" id="ARBA00022679"/>
    </source>
</evidence>
<dbReference type="InterPro" id="IPR029063">
    <property type="entry name" value="SAM-dependent_MTases_sf"/>
</dbReference>
<feature type="domain" description="Protein arginine N-methyltransferase" evidence="5">
    <location>
        <begin position="476"/>
        <end position="573"/>
    </location>
</feature>
<dbReference type="Proteomes" id="UP000019763">
    <property type="component" value="Unassembled WGS sequence"/>
</dbReference>
<feature type="region of interest" description="Disordered" evidence="4">
    <location>
        <begin position="267"/>
        <end position="298"/>
    </location>
</feature>
<dbReference type="GO" id="GO:0016274">
    <property type="term" value="F:protein-arginine N-methyltransferase activity"/>
    <property type="evidence" value="ECO:0007669"/>
    <property type="project" value="InterPro"/>
</dbReference>
<evidence type="ECO:0000256" key="4">
    <source>
        <dbReference type="SAM" id="MobiDB-lite"/>
    </source>
</evidence>
<evidence type="ECO:0000313" key="7">
    <source>
        <dbReference type="Proteomes" id="UP000019763"/>
    </source>
</evidence>
<gene>
    <name evidence="6" type="ORF">GNI_007220</name>
</gene>
<feature type="compositionally biased region" description="Basic and acidic residues" evidence="4">
    <location>
        <begin position="269"/>
        <end position="279"/>
    </location>
</feature>
<evidence type="ECO:0000256" key="1">
    <source>
        <dbReference type="ARBA" id="ARBA00022603"/>
    </source>
</evidence>
<evidence type="ECO:0000256" key="3">
    <source>
        <dbReference type="ARBA" id="ARBA00022691"/>
    </source>
</evidence>
<keyword evidence="3" id="KW-0949">S-adenosyl-L-methionine</keyword>
<organism evidence="6 7">
    <name type="scientific">Gregarina niphandrodes</name>
    <name type="common">Septate eugregarine</name>
    <dbReference type="NCBI Taxonomy" id="110365"/>
    <lineage>
        <taxon>Eukaryota</taxon>
        <taxon>Sar</taxon>
        <taxon>Alveolata</taxon>
        <taxon>Apicomplexa</taxon>
        <taxon>Conoidasida</taxon>
        <taxon>Gregarinasina</taxon>
        <taxon>Eugregarinorida</taxon>
        <taxon>Gregarinidae</taxon>
        <taxon>Gregarina</taxon>
    </lineage>
</organism>
<evidence type="ECO:0000313" key="6">
    <source>
        <dbReference type="EMBL" id="EZG87294.1"/>
    </source>
</evidence>
<evidence type="ECO:0000259" key="5">
    <source>
        <dbReference type="Pfam" id="PF22528"/>
    </source>
</evidence>
<comment type="caution">
    <text evidence="6">The sequence shown here is derived from an EMBL/GenBank/DDBJ whole genome shotgun (WGS) entry which is preliminary data.</text>
</comment>
<dbReference type="Gene3D" id="2.70.160.11">
    <property type="entry name" value="Hnrnp arginine n-methyltransferase1"/>
    <property type="match status" value="1"/>
</dbReference>
<keyword evidence="7" id="KW-1185">Reference proteome</keyword>